<dbReference type="Proteomes" id="UP001055072">
    <property type="component" value="Unassembled WGS sequence"/>
</dbReference>
<name>A0ACB8TLT6_9APHY</name>
<sequence>MHDAPLSYSQVKRKVTEITGITPIYTDMCIDTCVAFTGPFAELERCPLCSKARFEENSRKPCQQFATFPIGPMLQASRRHLRSSKQMSYRQNETEKLLENFWGNILPTTLSEYLHGSEYIEAVVRGDIRSEDFVLLYTIDGAQLYRSKLSDCWIYVWVLLDLAPEVRYRKDKVLVGGVIPGPEAPKNLDSFTYPGFHHLAALMHGGLSPMGLQW</sequence>
<evidence type="ECO:0000313" key="2">
    <source>
        <dbReference type="Proteomes" id="UP001055072"/>
    </source>
</evidence>
<proteinExistence type="predicted"/>
<reference evidence="1" key="1">
    <citation type="journal article" date="2021" name="Environ. Microbiol.">
        <title>Gene family expansions and transcriptome signatures uncover fungal adaptations to wood decay.</title>
        <authorList>
            <person name="Hage H."/>
            <person name="Miyauchi S."/>
            <person name="Viragh M."/>
            <person name="Drula E."/>
            <person name="Min B."/>
            <person name="Chaduli D."/>
            <person name="Navarro D."/>
            <person name="Favel A."/>
            <person name="Norest M."/>
            <person name="Lesage-Meessen L."/>
            <person name="Balint B."/>
            <person name="Merenyi Z."/>
            <person name="de Eugenio L."/>
            <person name="Morin E."/>
            <person name="Martinez A.T."/>
            <person name="Baldrian P."/>
            <person name="Stursova M."/>
            <person name="Martinez M.J."/>
            <person name="Novotny C."/>
            <person name="Magnuson J.K."/>
            <person name="Spatafora J.W."/>
            <person name="Maurice S."/>
            <person name="Pangilinan J."/>
            <person name="Andreopoulos W."/>
            <person name="LaButti K."/>
            <person name="Hundley H."/>
            <person name="Na H."/>
            <person name="Kuo A."/>
            <person name="Barry K."/>
            <person name="Lipzen A."/>
            <person name="Henrissat B."/>
            <person name="Riley R."/>
            <person name="Ahrendt S."/>
            <person name="Nagy L.G."/>
            <person name="Grigoriev I.V."/>
            <person name="Martin F."/>
            <person name="Rosso M.N."/>
        </authorList>
    </citation>
    <scope>NUCLEOTIDE SEQUENCE</scope>
    <source>
        <strain evidence="1">CBS 384.51</strain>
    </source>
</reference>
<dbReference type="EMBL" id="MU275028">
    <property type="protein sequence ID" value="KAI0082985.1"/>
    <property type="molecule type" value="Genomic_DNA"/>
</dbReference>
<gene>
    <name evidence="1" type="ORF">BDY19DRAFT_987990</name>
</gene>
<evidence type="ECO:0000313" key="1">
    <source>
        <dbReference type="EMBL" id="KAI0082985.1"/>
    </source>
</evidence>
<organism evidence="1 2">
    <name type="scientific">Irpex rosettiformis</name>
    <dbReference type="NCBI Taxonomy" id="378272"/>
    <lineage>
        <taxon>Eukaryota</taxon>
        <taxon>Fungi</taxon>
        <taxon>Dikarya</taxon>
        <taxon>Basidiomycota</taxon>
        <taxon>Agaricomycotina</taxon>
        <taxon>Agaricomycetes</taxon>
        <taxon>Polyporales</taxon>
        <taxon>Irpicaceae</taxon>
        <taxon>Irpex</taxon>
    </lineage>
</organism>
<keyword evidence="2" id="KW-1185">Reference proteome</keyword>
<accession>A0ACB8TLT6</accession>
<comment type="caution">
    <text evidence="1">The sequence shown here is derived from an EMBL/GenBank/DDBJ whole genome shotgun (WGS) entry which is preliminary data.</text>
</comment>
<protein>
    <submittedName>
        <fullName evidence="1">Uncharacterized protein</fullName>
    </submittedName>
</protein>